<gene>
    <name evidence="1" type="ORF">METZ01_LOCUS270318</name>
</gene>
<proteinExistence type="predicted"/>
<name>A0A382JY81_9ZZZZ</name>
<reference evidence="1" key="1">
    <citation type="submission" date="2018-05" db="EMBL/GenBank/DDBJ databases">
        <authorList>
            <person name="Lanie J.A."/>
            <person name="Ng W.-L."/>
            <person name="Kazmierczak K.M."/>
            <person name="Andrzejewski T.M."/>
            <person name="Davidsen T.M."/>
            <person name="Wayne K.J."/>
            <person name="Tettelin H."/>
            <person name="Glass J.I."/>
            <person name="Rusch D."/>
            <person name="Podicherti R."/>
            <person name="Tsui H.-C.T."/>
            <person name="Winkler M.E."/>
        </authorList>
    </citation>
    <scope>NUCLEOTIDE SEQUENCE</scope>
</reference>
<feature type="non-terminal residue" evidence="1">
    <location>
        <position position="38"/>
    </location>
</feature>
<protein>
    <submittedName>
        <fullName evidence="1">Uncharacterized protein</fullName>
    </submittedName>
</protein>
<evidence type="ECO:0000313" key="1">
    <source>
        <dbReference type="EMBL" id="SVC17464.1"/>
    </source>
</evidence>
<sequence>MPGGATSGNFSSIKFIYVVRSTLYFCISNGSIPAAANL</sequence>
<organism evidence="1">
    <name type="scientific">marine metagenome</name>
    <dbReference type="NCBI Taxonomy" id="408172"/>
    <lineage>
        <taxon>unclassified sequences</taxon>
        <taxon>metagenomes</taxon>
        <taxon>ecological metagenomes</taxon>
    </lineage>
</organism>
<accession>A0A382JY81</accession>
<dbReference type="EMBL" id="UINC01077387">
    <property type="protein sequence ID" value="SVC17464.1"/>
    <property type="molecule type" value="Genomic_DNA"/>
</dbReference>
<dbReference type="AlphaFoldDB" id="A0A382JY81"/>